<dbReference type="Proteomes" id="UP000215455">
    <property type="component" value="Unassembled WGS sequence"/>
</dbReference>
<dbReference type="InterPro" id="IPR009367">
    <property type="entry name" value="Elm1-like"/>
</dbReference>
<comment type="caution">
    <text evidence="1">The sequence shown here is derived from an EMBL/GenBank/DDBJ whole genome shotgun (WGS) entry which is preliminary data.</text>
</comment>
<accession>A0ABX4DZF6</accession>
<keyword evidence="2" id="KW-1185">Reference proteome</keyword>
<gene>
    <name evidence="1" type="ORF">PSUM_02440</name>
</gene>
<protein>
    <submittedName>
        <fullName evidence="1">Uncharacterized protein</fullName>
    </submittedName>
</protein>
<proteinExistence type="predicted"/>
<evidence type="ECO:0000313" key="2">
    <source>
        <dbReference type="Proteomes" id="UP000215455"/>
    </source>
</evidence>
<dbReference type="Pfam" id="PF06258">
    <property type="entry name" value="Mito_fiss_Elm1"/>
    <property type="match status" value="1"/>
</dbReference>
<dbReference type="Gene3D" id="3.90.550.10">
    <property type="entry name" value="Spore Coat Polysaccharide Biosynthesis Protein SpsA, Chain A"/>
    <property type="match status" value="1"/>
</dbReference>
<dbReference type="RefSeq" id="WP_020801077.1">
    <property type="nucleotide sequence ID" value="NZ_CP044409.1"/>
</dbReference>
<dbReference type="SUPFAM" id="SSF53448">
    <property type="entry name" value="Nucleotide-diphospho-sugar transferases"/>
    <property type="match status" value="1"/>
</dbReference>
<name>A0ABX4DZF6_9PSED</name>
<reference evidence="1 2" key="1">
    <citation type="submission" date="2017-06" db="EMBL/GenBank/DDBJ databases">
        <authorList>
            <person name="Furmanczyk E.M."/>
        </authorList>
    </citation>
    <scope>NUCLEOTIDE SEQUENCE [LARGE SCALE GENOMIC DNA]</scope>
    <source>
        <strain evidence="1 2">DSM 16611</strain>
    </source>
</reference>
<dbReference type="EMBL" id="NIWU01000001">
    <property type="protein sequence ID" value="OXR34774.1"/>
    <property type="molecule type" value="Genomic_DNA"/>
</dbReference>
<sequence>MRLEGSAQSSSSIGTYDPATPGDIGEHIAIPRIEPIVLAARAGAPQAPAVRIFLGTEPAQYRAERMFVYALEQVRNPDRRYEVYRMTGLPGFNQAGWRTGFTNYRFAIPDLAGRHGRALYNDVDQLYTADPAELFDQPMGEHGYLALAPRETAVMLIDCERMRCCWNMQAATTTSKKKLHALASEIPGCFGVLDAIWHARDLEYKHGESRLLHYTTLHLQPWRPLPAQYSYQIHPYAEIFLSLEEAADASGYELYTAAQPSPRFVHCSREATTLPALIPQDARLLSRKLQCTNLGLIGRWQPTEAHGPTVRQLDIEQLRQVDLPPQDFIAAQGLEKLPPEDLPWVMDRLFNQASRLLYIHARLSGDGSMTSSVSGWRRLLRRIARRYPDRCWQLDCVDEKGHTQRFVADYALRRKAAENPKVWVLLSQHAGDNAQLIAMADALGWPYECKQITTPPRPYLLDALLGTRLPIRAVPGLSAPWPDLVLSAGRRCAQVAQWIKHRSKGTAKLAHVGRAQLPLWRFDLVLSTPQYGLALADNVVDLPAPYMNPRTLDQAQLERWRQRFTSLPRPWIAVLVGASAAPYCMDTESEVRLGREANAAVKALGGSILLSTSPRSSATTTDALLSAIDVPCWAYRFGETQDNPYPAFLALADGFIVTGDSLSMLTEACMTGRPVAVFPLPIQRKGKARLRHSLEQRLGVIDRTTGVRGTPKQQEGFSRFYFKLVSGGLIRRERQFEQAHIALGVMPLPQGLLQAPLVSPQLLASARERAINAIRGLISGERPSSD</sequence>
<dbReference type="InterPro" id="IPR029044">
    <property type="entry name" value="Nucleotide-diphossugar_trans"/>
</dbReference>
<evidence type="ECO:0000313" key="1">
    <source>
        <dbReference type="EMBL" id="OXR34774.1"/>
    </source>
</evidence>
<organism evidence="1 2">
    <name type="scientific">Pseudomonas umsongensis</name>
    <dbReference type="NCBI Taxonomy" id="198618"/>
    <lineage>
        <taxon>Bacteria</taxon>
        <taxon>Pseudomonadati</taxon>
        <taxon>Pseudomonadota</taxon>
        <taxon>Gammaproteobacteria</taxon>
        <taxon>Pseudomonadales</taxon>
        <taxon>Pseudomonadaceae</taxon>
        <taxon>Pseudomonas</taxon>
    </lineage>
</organism>